<evidence type="ECO:0000313" key="9">
    <source>
        <dbReference type="Proteomes" id="UP000006671"/>
    </source>
</evidence>
<keyword evidence="2" id="KW-0479">Metal-binding</keyword>
<dbReference type="PROSITE" id="PS50048">
    <property type="entry name" value="ZN2_CY6_FUNGAL_2"/>
    <property type="match status" value="1"/>
</dbReference>
<dbReference type="GO" id="GO:0000981">
    <property type="term" value="F:DNA-binding transcription factor activity, RNA polymerase II-specific"/>
    <property type="evidence" value="ECO:0007669"/>
    <property type="project" value="InterPro"/>
</dbReference>
<dbReference type="GO" id="GO:0008270">
    <property type="term" value="F:zinc ion binding"/>
    <property type="evidence" value="ECO:0007669"/>
    <property type="project" value="InterPro"/>
</dbReference>
<feature type="compositionally biased region" description="Low complexity" evidence="6">
    <location>
        <begin position="1"/>
        <end position="46"/>
    </location>
</feature>
<dbReference type="InterPro" id="IPR036864">
    <property type="entry name" value="Zn2-C6_fun-type_DNA-bd_sf"/>
</dbReference>
<dbReference type="InterPro" id="IPR050815">
    <property type="entry name" value="TF_fung"/>
</dbReference>
<evidence type="ECO:0000256" key="3">
    <source>
        <dbReference type="ARBA" id="ARBA00023015"/>
    </source>
</evidence>
<accession>D2W3J7</accession>
<evidence type="ECO:0000256" key="4">
    <source>
        <dbReference type="ARBA" id="ARBA00023163"/>
    </source>
</evidence>
<reference evidence="8 9" key="1">
    <citation type="journal article" date="2010" name="Cell">
        <title>The genome of Naegleria gruberi illuminates early eukaryotic versatility.</title>
        <authorList>
            <person name="Fritz-Laylin L.K."/>
            <person name="Prochnik S.E."/>
            <person name="Ginger M.L."/>
            <person name="Dacks J.B."/>
            <person name="Carpenter M.L."/>
            <person name="Field M.C."/>
            <person name="Kuo A."/>
            <person name="Paredez A."/>
            <person name="Chapman J."/>
            <person name="Pham J."/>
            <person name="Shu S."/>
            <person name="Neupane R."/>
            <person name="Cipriano M."/>
            <person name="Mancuso J."/>
            <person name="Tu H."/>
            <person name="Salamov A."/>
            <person name="Lindquist E."/>
            <person name="Shapiro H."/>
            <person name="Lucas S."/>
            <person name="Grigoriev I.V."/>
            <person name="Cande W.Z."/>
            <person name="Fulton C."/>
            <person name="Rokhsar D.S."/>
            <person name="Dawson S.C."/>
        </authorList>
    </citation>
    <scope>NUCLEOTIDE SEQUENCE [LARGE SCALE GENOMIC DNA]</scope>
    <source>
        <strain evidence="8 9">NEG-M</strain>
    </source>
</reference>
<feature type="region of interest" description="Disordered" evidence="6">
    <location>
        <begin position="101"/>
        <end position="161"/>
    </location>
</feature>
<dbReference type="EMBL" id="GG738932">
    <property type="protein sequence ID" value="EFC36321.1"/>
    <property type="molecule type" value="Genomic_DNA"/>
</dbReference>
<dbReference type="RefSeq" id="XP_002669065.1">
    <property type="nucleotide sequence ID" value="XM_002669019.1"/>
</dbReference>
<feature type="compositionally biased region" description="Low complexity" evidence="6">
    <location>
        <begin position="139"/>
        <end position="158"/>
    </location>
</feature>
<dbReference type="Proteomes" id="UP000006671">
    <property type="component" value="Unassembled WGS sequence"/>
</dbReference>
<organism evidence="9">
    <name type="scientific">Naegleria gruberi</name>
    <name type="common">Amoeba</name>
    <dbReference type="NCBI Taxonomy" id="5762"/>
    <lineage>
        <taxon>Eukaryota</taxon>
        <taxon>Discoba</taxon>
        <taxon>Heterolobosea</taxon>
        <taxon>Tetramitia</taxon>
        <taxon>Eutetramitia</taxon>
        <taxon>Vahlkampfiidae</taxon>
        <taxon>Naegleria</taxon>
    </lineage>
</organism>
<sequence>MEKRMSTTGSSSSSSSTSSNSPQATTPSSNNNNNNSNTNNNNNNNTDGNKEQEHDENIQNGFYSISCLNCRKSHRSCNKQFPTCSDCFERNQECIYECPKKKGRKKGSRNQKTLATTTTTDNQQANRTTTKSRKQKTNAATSPPEATNSSSASSSSSNNVVGVQQQDDYTDLLNLINNYSPSSNQSTHQLIRRIYQPYVRMQQHFLNDSIRKRTVDIFFEVVGMGYDIISRPKLEQLAFDYMNDNIEEDGIFAKNVGFQVSATRHSAKAMLFAMQAMGEQRMGNLDLAHKAYMESRHQLTQSFDNIDNTYVKIAYGLLSCYLAGEGDDVTAHYYLNNLQHALERPATNNAYLLLETGDISEPERQAKHFNTFMLKQKVCLDHNNPQDLNIWEGFISMYTAKTHENPPQVITDIIRRQPSPQLLAVVDLIISVMNTASKLHLFTESQRKTSAVYVSMMNYSAKIAVLLTLGIQGGALLDNLADSVTALTDSDIFMLLPCSAIHYFAIAMNYRVKQFQFVQAIIQQKLDTGRSLMSIFEDQYEKHYFEMVMKDMKALTRMNTRFKRVEKYYSTLISNLKAILQWKSDRMVEIIQKIGFISEHIGVEQFNPYQNTLHNEQVIGSALSKQALPSSSFISSFSSFEKNTSAPTISQSDQQLLLDSLDNLLGSSANNDEFLNFDIPDFTSQH</sequence>
<dbReference type="PROSITE" id="PS00463">
    <property type="entry name" value="ZN2_CY6_FUNGAL_1"/>
    <property type="match status" value="1"/>
</dbReference>
<dbReference type="PANTHER" id="PTHR47338">
    <property type="entry name" value="ZN(II)2CYS6 TRANSCRIPTION FACTOR (EUROFUNG)-RELATED"/>
    <property type="match status" value="1"/>
</dbReference>
<proteinExistence type="predicted"/>
<name>D2W3J7_NAEGR</name>
<dbReference type="VEuPathDB" id="AmoebaDB:NAEGRDRAFT_82238"/>
<evidence type="ECO:0000256" key="2">
    <source>
        <dbReference type="ARBA" id="ARBA00022723"/>
    </source>
</evidence>
<dbReference type="AlphaFoldDB" id="D2W3J7"/>
<dbReference type="OrthoDB" id="10067394at2759"/>
<dbReference type="InParanoid" id="D2W3J7"/>
<evidence type="ECO:0000313" key="8">
    <source>
        <dbReference type="EMBL" id="EFC36321.1"/>
    </source>
</evidence>
<protein>
    <submittedName>
        <fullName evidence="8">Predicted protein</fullName>
    </submittedName>
</protein>
<dbReference type="KEGG" id="ngr:NAEGRDRAFT_82238"/>
<keyword evidence="3" id="KW-0805">Transcription regulation</keyword>
<dbReference type="CDD" id="cd00067">
    <property type="entry name" value="GAL4"/>
    <property type="match status" value="1"/>
</dbReference>
<keyword evidence="4" id="KW-0804">Transcription</keyword>
<evidence type="ECO:0000256" key="5">
    <source>
        <dbReference type="ARBA" id="ARBA00023242"/>
    </source>
</evidence>
<keyword evidence="5" id="KW-0539">Nucleus</keyword>
<gene>
    <name evidence="8" type="ORF">NAEGRDRAFT_82238</name>
</gene>
<feature type="domain" description="Zn(2)-C6 fungal-type" evidence="7">
    <location>
        <begin position="66"/>
        <end position="96"/>
    </location>
</feature>
<feature type="compositionally biased region" description="Low complexity" evidence="6">
    <location>
        <begin position="113"/>
        <end position="129"/>
    </location>
</feature>
<dbReference type="Pfam" id="PF00172">
    <property type="entry name" value="Zn_clus"/>
    <property type="match status" value="1"/>
</dbReference>
<feature type="region of interest" description="Disordered" evidence="6">
    <location>
        <begin position="1"/>
        <end position="53"/>
    </location>
</feature>
<dbReference type="OMA" id="ENTWRFI"/>
<evidence type="ECO:0000256" key="1">
    <source>
        <dbReference type="ARBA" id="ARBA00004123"/>
    </source>
</evidence>
<keyword evidence="9" id="KW-1185">Reference proteome</keyword>
<dbReference type="InterPro" id="IPR001138">
    <property type="entry name" value="Zn2Cys6_DnaBD"/>
</dbReference>
<dbReference type="SUPFAM" id="SSF57701">
    <property type="entry name" value="Zn2/Cys6 DNA-binding domain"/>
    <property type="match status" value="1"/>
</dbReference>
<evidence type="ECO:0000259" key="7">
    <source>
        <dbReference type="PROSITE" id="PS50048"/>
    </source>
</evidence>
<evidence type="ECO:0000256" key="6">
    <source>
        <dbReference type="SAM" id="MobiDB-lite"/>
    </source>
</evidence>
<dbReference type="GO" id="GO:0005634">
    <property type="term" value="C:nucleus"/>
    <property type="evidence" value="ECO:0007669"/>
    <property type="project" value="UniProtKB-SubCell"/>
</dbReference>
<dbReference type="PANTHER" id="PTHR47338:SF5">
    <property type="entry name" value="ZN(II)2CYS6 TRANSCRIPTION FACTOR (EUROFUNG)"/>
    <property type="match status" value="1"/>
</dbReference>
<comment type="subcellular location">
    <subcellularLocation>
        <location evidence="1">Nucleus</location>
    </subcellularLocation>
</comment>
<dbReference type="GeneID" id="8862255"/>